<evidence type="ECO:0000313" key="3">
    <source>
        <dbReference type="EMBL" id="MFC5172209.1"/>
    </source>
</evidence>
<evidence type="ECO:0000256" key="1">
    <source>
        <dbReference type="SAM" id="Coils"/>
    </source>
</evidence>
<sequence length="203" mass="21194">MSENTPTSGISADYAQRITDDLAANRSEQERARAELTRLQDELIQLEEGEQILVKMQVVLGGTGKPATGKGKGRKAAVSVPAARRAKGRTESGKGGDGAKPRARAGQKAQASTDATAAPKAAGEPTWRALVTGYLADQKEPKSAAEVTAALTEAHPQRATQVAVVRNTLEHGVAHGLLERSKQGRSVYYSPVSVASAATAPAE</sequence>
<gene>
    <name evidence="3" type="ORF">ACFPRK_16570</name>
</gene>
<proteinExistence type="predicted"/>
<feature type="coiled-coil region" evidence="1">
    <location>
        <begin position="22"/>
        <end position="49"/>
    </location>
</feature>
<dbReference type="EMBL" id="JBHSKI010000006">
    <property type="protein sequence ID" value="MFC5172209.1"/>
    <property type="molecule type" value="Genomic_DNA"/>
</dbReference>
<evidence type="ECO:0008006" key="5">
    <source>
        <dbReference type="Google" id="ProtNLM"/>
    </source>
</evidence>
<protein>
    <recommendedName>
        <fullName evidence="5">Regulatory protein</fullName>
    </recommendedName>
</protein>
<comment type="caution">
    <text evidence="3">The sequence shown here is derived from an EMBL/GenBank/DDBJ whole genome shotgun (WGS) entry which is preliminary data.</text>
</comment>
<dbReference type="Proteomes" id="UP001596208">
    <property type="component" value="Unassembled WGS sequence"/>
</dbReference>
<accession>A0ABW0B4Q8</accession>
<evidence type="ECO:0000256" key="2">
    <source>
        <dbReference type="SAM" id="MobiDB-lite"/>
    </source>
</evidence>
<feature type="compositionally biased region" description="Basic and acidic residues" evidence="2">
    <location>
        <begin position="88"/>
        <end position="100"/>
    </location>
</feature>
<evidence type="ECO:0000313" key="4">
    <source>
        <dbReference type="Proteomes" id="UP001596208"/>
    </source>
</evidence>
<feature type="compositionally biased region" description="Low complexity" evidence="2">
    <location>
        <begin position="107"/>
        <end position="122"/>
    </location>
</feature>
<feature type="region of interest" description="Disordered" evidence="2">
    <location>
        <begin position="62"/>
        <end position="124"/>
    </location>
</feature>
<reference evidence="4" key="1">
    <citation type="journal article" date="2019" name="Int. J. Syst. Evol. Microbiol.">
        <title>The Global Catalogue of Microorganisms (GCM) 10K type strain sequencing project: providing services to taxonomists for standard genome sequencing and annotation.</title>
        <authorList>
            <consortium name="The Broad Institute Genomics Platform"/>
            <consortium name="The Broad Institute Genome Sequencing Center for Infectious Disease"/>
            <person name="Wu L."/>
            <person name="Ma J."/>
        </authorList>
    </citation>
    <scope>NUCLEOTIDE SEQUENCE [LARGE SCALE GENOMIC DNA]</scope>
    <source>
        <strain evidence="4">CGMCC 4.1721</strain>
    </source>
</reference>
<dbReference type="RefSeq" id="WP_031096049.1">
    <property type="nucleotide sequence ID" value="NZ_JBFADZ010000020.1"/>
</dbReference>
<organism evidence="3 4">
    <name type="scientific">Streptomyces mutomycini</name>
    <dbReference type="NCBI Taxonomy" id="284036"/>
    <lineage>
        <taxon>Bacteria</taxon>
        <taxon>Bacillati</taxon>
        <taxon>Actinomycetota</taxon>
        <taxon>Actinomycetes</taxon>
        <taxon>Kitasatosporales</taxon>
        <taxon>Streptomycetaceae</taxon>
        <taxon>Streptomyces</taxon>
    </lineage>
</organism>
<keyword evidence="4" id="KW-1185">Reference proteome</keyword>
<keyword evidence="1" id="KW-0175">Coiled coil</keyword>
<name>A0ABW0B4Q8_9ACTN</name>